<organism evidence="1 2">
    <name type="scientific">Shewanella gaetbuli</name>
    <dbReference type="NCBI Taxonomy" id="220752"/>
    <lineage>
        <taxon>Bacteria</taxon>
        <taxon>Pseudomonadati</taxon>
        <taxon>Pseudomonadota</taxon>
        <taxon>Gammaproteobacteria</taxon>
        <taxon>Alteromonadales</taxon>
        <taxon>Shewanellaceae</taxon>
        <taxon>Shewanella</taxon>
    </lineage>
</organism>
<name>A0A9X2CHZ9_9GAMM</name>
<sequence length="127" mass="15083">MIYELLNDNGELFAFEIESVYMPLSQIANTLEKIEGVSQIRNRKMFSSQDEIHIRFKFNGIDYIVWEPYGDNSRFWLGPDRDEYDDNIVEIFNLFRLYKPPFVTGLVGDLLSLDFKGLFRRLFNQQP</sequence>
<dbReference type="AlphaFoldDB" id="A0A9X2CHZ9"/>
<keyword evidence="2" id="KW-1185">Reference proteome</keyword>
<accession>A0A9X2CHZ9</accession>
<dbReference type="Proteomes" id="UP001139333">
    <property type="component" value="Unassembled WGS sequence"/>
</dbReference>
<proteinExistence type="predicted"/>
<evidence type="ECO:0000313" key="2">
    <source>
        <dbReference type="Proteomes" id="UP001139333"/>
    </source>
</evidence>
<evidence type="ECO:0000313" key="1">
    <source>
        <dbReference type="EMBL" id="MCL1142547.1"/>
    </source>
</evidence>
<protein>
    <submittedName>
        <fullName evidence="1">Uncharacterized protein</fullName>
    </submittedName>
</protein>
<reference evidence="1" key="1">
    <citation type="submission" date="2022-01" db="EMBL/GenBank/DDBJ databases">
        <title>Whole genome-based taxonomy of the Shewanellaceae.</title>
        <authorList>
            <person name="Martin-Rodriguez A.J."/>
        </authorList>
    </citation>
    <scope>NUCLEOTIDE SEQUENCE</scope>
    <source>
        <strain evidence="1">DSM 16422</strain>
    </source>
</reference>
<comment type="caution">
    <text evidence="1">The sequence shown here is derived from an EMBL/GenBank/DDBJ whole genome shotgun (WGS) entry which is preliminary data.</text>
</comment>
<dbReference type="EMBL" id="JAKIKP010000004">
    <property type="protein sequence ID" value="MCL1142547.1"/>
    <property type="molecule type" value="Genomic_DNA"/>
</dbReference>
<dbReference type="RefSeq" id="WP_248995226.1">
    <property type="nucleotide sequence ID" value="NZ_JAKIKP010000004.1"/>
</dbReference>
<gene>
    <name evidence="1" type="ORF">L2672_07580</name>
</gene>